<dbReference type="EMBL" id="JH795875">
    <property type="protein sequence ID" value="EJT97828.1"/>
    <property type="molecule type" value="Genomic_DNA"/>
</dbReference>
<keyword evidence="2" id="KW-1185">Reference proteome</keyword>
<gene>
    <name evidence="1" type="ORF">DACRYDRAFT_24788</name>
</gene>
<protein>
    <submittedName>
        <fullName evidence="1">Uncharacterized protein</fullName>
    </submittedName>
</protein>
<proteinExistence type="predicted"/>
<reference evidence="1 2" key="1">
    <citation type="journal article" date="2012" name="Science">
        <title>The Paleozoic origin of enzymatic lignin decomposition reconstructed from 31 fungal genomes.</title>
        <authorList>
            <person name="Floudas D."/>
            <person name="Binder M."/>
            <person name="Riley R."/>
            <person name="Barry K."/>
            <person name="Blanchette R.A."/>
            <person name="Henrissat B."/>
            <person name="Martinez A.T."/>
            <person name="Otillar R."/>
            <person name="Spatafora J.W."/>
            <person name="Yadav J.S."/>
            <person name="Aerts A."/>
            <person name="Benoit I."/>
            <person name="Boyd A."/>
            <person name="Carlson A."/>
            <person name="Copeland A."/>
            <person name="Coutinho P.M."/>
            <person name="de Vries R.P."/>
            <person name="Ferreira P."/>
            <person name="Findley K."/>
            <person name="Foster B."/>
            <person name="Gaskell J."/>
            <person name="Glotzer D."/>
            <person name="Gorecki P."/>
            <person name="Heitman J."/>
            <person name="Hesse C."/>
            <person name="Hori C."/>
            <person name="Igarashi K."/>
            <person name="Jurgens J.A."/>
            <person name="Kallen N."/>
            <person name="Kersten P."/>
            <person name="Kohler A."/>
            <person name="Kuees U."/>
            <person name="Kumar T.K.A."/>
            <person name="Kuo A."/>
            <person name="LaButti K."/>
            <person name="Larrondo L.F."/>
            <person name="Lindquist E."/>
            <person name="Ling A."/>
            <person name="Lombard V."/>
            <person name="Lucas S."/>
            <person name="Lundell T."/>
            <person name="Martin R."/>
            <person name="McLaughlin D.J."/>
            <person name="Morgenstern I."/>
            <person name="Morin E."/>
            <person name="Murat C."/>
            <person name="Nagy L.G."/>
            <person name="Nolan M."/>
            <person name="Ohm R.A."/>
            <person name="Patyshakuliyeva A."/>
            <person name="Rokas A."/>
            <person name="Ruiz-Duenas F.J."/>
            <person name="Sabat G."/>
            <person name="Salamov A."/>
            <person name="Samejima M."/>
            <person name="Schmutz J."/>
            <person name="Slot J.C."/>
            <person name="St John F."/>
            <person name="Stenlid J."/>
            <person name="Sun H."/>
            <person name="Sun S."/>
            <person name="Syed K."/>
            <person name="Tsang A."/>
            <person name="Wiebenga A."/>
            <person name="Young D."/>
            <person name="Pisabarro A."/>
            <person name="Eastwood D.C."/>
            <person name="Martin F."/>
            <person name="Cullen D."/>
            <person name="Grigoriev I.V."/>
            <person name="Hibbett D.S."/>
        </authorList>
    </citation>
    <scope>NUCLEOTIDE SEQUENCE [LARGE SCALE GENOMIC DNA]</scope>
    <source>
        <strain evidence="1 2">DJM-731 SS1</strain>
    </source>
</reference>
<evidence type="ECO:0000313" key="2">
    <source>
        <dbReference type="Proteomes" id="UP000030653"/>
    </source>
</evidence>
<dbReference type="AlphaFoldDB" id="M5FQL8"/>
<dbReference type="RefSeq" id="XP_040624726.1">
    <property type="nucleotide sequence ID" value="XM_040773852.1"/>
</dbReference>
<dbReference type="Proteomes" id="UP000030653">
    <property type="component" value="Unassembled WGS sequence"/>
</dbReference>
<evidence type="ECO:0000313" key="1">
    <source>
        <dbReference type="EMBL" id="EJT97828.1"/>
    </source>
</evidence>
<accession>M5FQL8</accession>
<name>M5FQL8_DACPD</name>
<organism evidence="1 2">
    <name type="scientific">Dacryopinax primogenitus (strain DJM 731)</name>
    <name type="common">Brown rot fungus</name>
    <dbReference type="NCBI Taxonomy" id="1858805"/>
    <lineage>
        <taxon>Eukaryota</taxon>
        <taxon>Fungi</taxon>
        <taxon>Dikarya</taxon>
        <taxon>Basidiomycota</taxon>
        <taxon>Agaricomycotina</taxon>
        <taxon>Dacrymycetes</taxon>
        <taxon>Dacrymycetales</taxon>
        <taxon>Dacrymycetaceae</taxon>
        <taxon>Dacryopinax</taxon>
    </lineage>
</organism>
<dbReference type="GeneID" id="63688914"/>
<sequence>MSKLSNYGAVGPFVHANIHEFDTVDSTLLHKHYGNLFSLLLDSLLQGANAN</sequence>
<dbReference type="HOGENOM" id="CLU_3106299_0_0_1"/>